<dbReference type="AlphaFoldDB" id="V6DHF6"/>
<dbReference type="InterPro" id="IPR002110">
    <property type="entry name" value="Ankyrin_rpt"/>
</dbReference>
<keyword evidence="1" id="KW-0040">ANK repeat</keyword>
<reference evidence="2 3" key="1">
    <citation type="journal article" date="2015" name="Biol. Direct">
        <title>Babela massiliensis, a representative of a widespread bacterial phylum with unusual adaptations to parasitism in amoebae.</title>
        <authorList>
            <person name="Pagnier I."/>
            <person name="Yutin N."/>
            <person name="Croce O."/>
            <person name="Makarova K.S."/>
            <person name="Wolf Y.I."/>
            <person name="Benamar S."/>
            <person name="Raoult D."/>
            <person name="Koonin E.V."/>
            <person name="La Scola B."/>
        </authorList>
    </citation>
    <scope>NUCLEOTIDE SEQUENCE [LARGE SCALE GENOMIC DNA]</scope>
    <source>
        <strain evidence="3">BABL1</strain>
    </source>
</reference>
<gene>
    <name evidence="2" type="ORF">BABL1_gene_733</name>
</gene>
<evidence type="ECO:0000313" key="2">
    <source>
        <dbReference type="EMBL" id="CDK31022.1"/>
    </source>
</evidence>
<dbReference type="RefSeq" id="WP_023793008.1">
    <property type="nucleotide sequence ID" value="NC_023003.1"/>
</dbReference>
<dbReference type="Pfam" id="PF12796">
    <property type="entry name" value="Ank_2"/>
    <property type="match status" value="2"/>
</dbReference>
<dbReference type="STRING" id="673862.BABL1_gene_733"/>
<dbReference type="InterPro" id="IPR036770">
    <property type="entry name" value="Ankyrin_rpt-contain_sf"/>
</dbReference>
<sequence>MKKIKIALTIILIINLTTYNNVISMYKDFINRDITHSHIELPNEIWTMIFKFIFTDSKNRYRFDRKFHKEFLKNLTLVNKLFFCLSKSTYKILKKDTNKTKNKDLLEKYQDFYEFRKLTNQCKINDQMVNLLNKDIISYEEMQQIINLVLDGADINIRCKYNKTALIIVVEYGYIEMVNILINNGANIDLKDENNDTALIKALRYNNPKMARILISYAPNTNIQGYCQETALMIAIEEGYEDIASLLIELGTELDLKDKEGNTALIKALMNNQWNIVNLLVKSNADVNIENNYGETAITIAKKLGLIFPLKHY</sequence>
<name>V6DHF6_9BACT</name>
<feature type="repeat" description="ANK" evidence="1">
    <location>
        <begin position="260"/>
        <end position="292"/>
    </location>
</feature>
<dbReference type="SUPFAM" id="SSF48403">
    <property type="entry name" value="Ankyrin repeat"/>
    <property type="match status" value="1"/>
</dbReference>
<dbReference type="PANTHER" id="PTHR24183">
    <property type="entry name" value="FIBRONECTIN TYPE 3 AND ANKYRIN REPEAT DOMAINS PROTEIN 1"/>
    <property type="match status" value="1"/>
</dbReference>
<dbReference type="Proteomes" id="UP000018769">
    <property type="component" value="Chromosome I"/>
</dbReference>
<dbReference type="OrthoDB" id="571849at2"/>
<dbReference type="PROSITE" id="PS50088">
    <property type="entry name" value="ANK_REPEAT"/>
    <property type="match status" value="3"/>
</dbReference>
<keyword evidence="3" id="KW-1185">Reference proteome</keyword>
<organism evidence="2 3">
    <name type="scientific">Candidatus Babela massiliensis</name>
    <dbReference type="NCBI Taxonomy" id="673862"/>
    <lineage>
        <taxon>Bacteria</taxon>
        <taxon>Candidatus Babelota</taxon>
        <taxon>Candidatus Babeliae</taxon>
        <taxon>Candidatus Babeliales</taxon>
        <taxon>Candidatus Babeliaceae</taxon>
        <taxon>Candidatus Babela</taxon>
    </lineage>
</organism>
<dbReference type="HOGENOM" id="CLU_000134_57_1_7"/>
<evidence type="ECO:0000256" key="1">
    <source>
        <dbReference type="PROSITE-ProRule" id="PRU00023"/>
    </source>
</evidence>
<accession>V6DHF6</accession>
<dbReference type="SMART" id="SM00248">
    <property type="entry name" value="ANK"/>
    <property type="match status" value="4"/>
</dbReference>
<dbReference type="eggNOG" id="COG0666">
    <property type="taxonomic scope" value="Bacteria"/>
</dbReference>
<dbReference type="PANTHER" id="PTHR24183:SF1">
    <property type="entry name" value="FIBRONECTIN TYPE 3 AND ANKYRIN REPEAT DOMAINS PROTEIN 1"/>
    <property type="match status" value="1"/>
</dbReference>
<feature type="repeat" description="ANK" evidence="1">
    <location>
        <begin position="161"/>
        <end position="193"/>
    </location>
</feature>
<dbReference type="EMBL" id="HG793133">
    <property type="protein sequence ID" value="CDK31022.1"/>
    <property type="molecule type" value="Genomic_DNA"/>
</dbReference>
<feature type="repeat" description="ANK" evidence="1">
    <location>
        <begin position="227"/>
        <end position="259"/>
    </location>
</feature>
<protein>
    <submittedName>
        <fullName evidence="2">Ankyrin repeats containing protein</fullName>
    </submittedName>
</protein>
<dbReference type="Gene3D" id="1.25.40.20">
    <property type="entry name" value="Ankyrin repeat-containing domain"/>
    <property type="match status" value="2"/>
</dbReference>
<dbReference type="KEGG" id="dpb:BABL1_gene_733"/>
<dbReference type="PROSITE" id="PS50297">
    <property type="entry name" value="ANK_REP_REGION"/>
    <property type="match status" value="3"/>
</dbReference>
<evidence type="ECO:0000313" key="3">
    <source>
        <dbReference type="Proteomes" id="UP000018769"/>
    </source>
</evidence>
<proteinExistence type="predicted"/>